<keyword evidence="9" id="KW-1185">Reference proteome</keyword>
<feature type="region of interest" description="Disordered" evidence="4">
    <location>
        <begin position="46"/>
        <end position="68"/>
    </location>
</feature>
<dbReference type="InterPro" id="IPR050473">
    <property type="entry name" value="A2M/Complement_sys"/>
</dbReference>
<dbReference type="GO" id="GO:0005615">
    <property type="term" value="C:extracellular space"/>
    <property type="evidence" value="ECO:0007669"/>
    <property type="project" value="InterPro"/>
</dbReference>
<sequence length="1394" mass="156771">MKPSERYWSVIILLNFALPQILSQINKPKYNNQQYANEEYLGSSAKKSKHVQINSNQDIPPTEHSAKNNSQFNYRNIEIPAQNRDLPSFIALNSEINERPTTVLPPARYPKKINYTAIHPPFIYPNQVFKIALFLQPDPTIRNQSYKVSATLKSVTQTLESPKKTIEPGSNGVLEIAVGDVSHDVYNLTLRIGRRVEKVTIIKSDRNSLILIQTDKPVYKPKDTVKYRVLLLDRFSRPVEGAVNIKIFDAKSNLIKLSRNVTPKITGYFRDNLQLSHEPNLGKWKIEVETKNSGKYGSAHAEPIKKTLSFQVLKYTLPKFDVEVELPEYKVYSELKNSPIRVSVLARYIHGKGVQGTCKVEVHLVRTSCKKGREEFPIQSANFLIDGSGVTDMDVSPNKKIEKQGANLVFRVTVMENATGTVVEKEKSIKLYFYPYKILPVEKIKYHRHGLPYLVDFHIVDNSNQLLSDVNENVTVEHDFAGDSHKEIQPIVQGVLRLNYTDSPDGSHENFIQFTYKEITYRYVTPERNGNNRKVLKSLDSLIVERIQSNNVTEIQPGSYVTIRVQVTRKPEIINLLLISENQILMAESRALGEPVGFQVPENTPADATLFVFTYIEGKYVGDSITLKIAKASQDPISVTLSKENLQPGENLTLTIKSSPGSLVALRCIDESVLLLSTDNDISKQVFKDESIRALPDRTNKTSYVDLKSTGMVIESNFAVEESSSKIDINVRNPLEEICTSLRGEAGESSQSNTMDNISAIVEINNNPRNSNDPDLDIQLLQTMEAEGIHCPPNSVTPVKFRVKPLKFGEFALHIKATSGVLVDALAKNLRVTPSGKKVRVRKLIDLKSSSEGTTRGVLGIDFPVQERIPDTNAVEISLISDNMGNVPLENFEKLIELPVGCGEQNMLAFVANLAILTYLDASGGLSPTIKEKTKKYLEIGYQRELIFKHEDGSFSAFGKSDTNGSTWLTAFVIRNFLIARKYIEIDNSVIRQGLKFLIAQQSPEGMFTENGQVFDVTIQDELGSNGTALAAFCLLTLIKDDTGFIADEYKTKTSDFLWFRFNKMENRTRQNMYSLVLLTHAETELNPTSPDLSKYLKKLETFLSEPDGVTKFWQTADVKGDVSKASPALDIEMASYVLLTYLQKEDMTSAIPIVDWLAKQQNENGGFVSTRDTAVALQALAKYASRTRSDGLDLEVDILAINSRTDNLRRVGRGVRVTKDISKLLQTFPIHGEYDMVTFSVRGLDGLRAYVTWTYYVTRDDPTSSNSFSINIYPEVTNTTGTLGLRVCARNLQDEKSNMAIIEVTLPSGYTFKPQDPEQNAINGTYKREEVSNDGTKIEMYFEYILKTQETCSKIWVQETFRVQRASGPMVIARVYDYYEPSKKVEISVKLKG</sequence>
<dbReference type="SMART" id="SM01419">
    <property type="entry name" value="Thiol-ester_cl"/>
    <property type="match status" value="1"/>
</dbReference>
<evidence type="ECO:0000259" key="6">
    <source>
        <dbReference type="SMART" id="SM01359"/>
    </source>
</evidence>
<dbReference type="PANTHER" id="PTHR11412:SF136">
    <property type="entry name" value="CD109 ANTIGEN"/>
    <property type="match status" value="1"/>
</dbReference>
<feature type="chain" id="PRO_5035308777" evidence="5">
    <location>
        <begin position="24"/>
        <end position="1394"/>
    </location>
</feature>
<protein>
    <submittedName>
        <fullName evidence="8">Uncharacterized protein</fullName>
    </submittedName>
</protein>
<dbReference type="InterPro" id="IPR019742">
    <property type="entry name" value="MacrogloblnA2_CS"/>
</dbReference>
<feature type="signal peptide" evidence="5">
    <location>
        <begin position="1"/>
        <end position="23"/>
    </location>
</feature>
<dbReference type="Pfam" id="PF17791">
    <property type="entry name" value="MG3"/>
    <property type="match status" value="1"/>
</dbReference>
<feature type="domain" description="Alpha-2-macroglobulin bait region" evidence="6">
    <location>
        <begin position="542"/>
        <end position="676"/>
    </location>
</feature>
<comment type="caution">
    <text evidence="8">The sequence shown here is derived from an EMBL/GenBank/DDBJ whole genome shotgun (WGS) entry which is preliminary data.</text>
</comment>
<dbReference type="InterPro" id="IPR011626">
    <property type="entry name" value="Alpha-macroglobulin_TED"/>
</dbReference>
<dbReference type="InterPro" id="IPR047565">
    <property type="entry name" value="Alpha-macroglob_thiol-ester_cl"/>
</dbReference>
<evidence type="ECO:0000256" key="5">
    <source>
        <dbReference type="SAM" id="SignalP"/>
    </source>
</evidence>
<feature type="domain" description="Alpha-macroglobulin receptor-binding" evidence="7">
    <location>
        <begin position="1298"/>
        <end position="1390"/>
    </location>
</feature>
<dbReference type="OrthoDB" id="9998011at2759"/>
<dbReference type="Pfam" id="PF01835">
    <property type="entry name" value="MG2"/>
    <property type="match status" value="1"/>
</dbReference>
<evidence type="ECO:0000256" key="4">
    <source>
        <dbReference type="SAM" id="MobiDB-lite"/>
    </source>
</evidence>
<dbReference type="PANTHER" id="PTHR11412">
    <property type="entry name" value="MACROGLOBULIN / COMPLEMENT"/>
    <property type="match status" value="1"/>
</dbReference>
<evidence type="ECO:0000256" key="3">
    <source>
        <dbReference type="ARBA" id="ARBA00023157"/>
    </source>
</evidence>
<gene>
    <name evidence="8" type="ORF">AFUS01_LOCUS24650</name>
</gene>
<dbReference type="Proteomes" id="UP000708208">
    <property type="component" value="Unassembled WGS sequence"/>
</dbReference>
<keyword evidence="3" id="KW-1015">Disulfide bond</keyword>
<evidence type="ECO:0000259" key="7">
    <source>
        <dbReference type="SMART" id="SM01361"/>
    </source>
</evidence>
<name>A0A8J2KH90_9HEXA</name>
<evidence type="ECO:0000256" key="1">
    <source>
        <dbReference type="ARBA" id="ARBA00022729"/>
    </source>
</evidence>
<evidence type="ECO:0000313" key="8">
    <source>
        <dbReference type="EMBL" id="CAG7786066.1"/>
    </source>
</evidence>
<dbReference type="SMART" id="SM01361">
    <property type="entry name" value="A2M_recep"/>
    <property type="match status" value="1"/>
</dbReference>
<accession>A0A8J2KH90</accession>
<dbReference type="PROSITE" id="PS00477">
    <property type="entry name" value="ALPHA_2_MACROGLOBULIN"/>
    <property type="match status" value="1"/>
</dbReference>
<dbReference type="InterPro" id="IPR002890">
    <property type="entry name" value="MG2"/>
</dbReference>
<keyword evidence="2" id="KW-0882">Thioester bond</keyword>
<proteinExistence type="predicted"/>
<reference evidence="8" key="1">
    <citation type="submission" date="2021-06" db="EMBL/GenBank/DDBJ databases">
        <authorList>
            <person name="Hodson N. C."/>
            <person name="Mongue J. A."/>
            <person name="Jaron S. K."/>
        </authorList>
    </citation>
    <scope>NUCLEOTIDE SEQUENCE</scope>
</reference>
<evidence type="ECO:0000256" key="2">
    <source>
        <dbReference type="ARBA" id="ARBA00022966"/>
    </source>
</evidence>
<evidence type="ECO:0000313" key="9">
    <source>
        <dbReference type="Proteomes" id="UP000708208"/>
    </source>
</evidence>
<dbReference type="InterPro" id="IPR009048">
    <property type="entry name" value="A-macroglobulin_rcpt-bd"/>
</dbReference>
<keyword evidence="1 5" id="KW-0732">Signal</keyword>
<dbReference type="EMBL" id="CAJVCH010310078">
    <property type="protein sequence ID" value="CAG7786066.1"/>
    <property type="molecule type" value="Genomic_DNA"/>
</dbReference>
<dbReference type="GO" id="GO:0004866">
    <property type="term" value="F:endopeptidase inhibitor activity"/>
    <property type="evidence" value="ECO:0007669"/>
    <property type="project" value="InterPro"/>
</dbReference>
<dbReference type="InterPro" id="IPR041555">
    <property type="entry name" value="MG3"/>
</dbReference>
<dbReference type="Pfam" id="PF07677">
    <property type="entry name" value="A2M_recep"/>
    <property type="match status" value="1"/>
</dbReference>
<dbReference type="SMART" id="SM01359">
    <property type="entry name" value="A2M_N_2"/>
    <property type="match status" value="1"/>
</dbReference>
<dbReference type="Pfam" id="PF07678">
    <property type="entry name" value="TED_complement"/>
    <property type="match status" value="1"/>
</dbReference>
<dbReference type="Pfam" id="PF07703">
    <property type="entry name" value="A2M_BRD"/>
    <property type="match status" value="1"/>
</dbReference>
<dbReference type="InterPro" id="IPR011625">
    <property type="entry name" value="A2M_N_BRD"/>
</dbReference>
<organism evidence="8 9">
    <name type="scientific">Allacma fusca</name>
    <dbReference type="NCBI Taxonomy" id="39272"/>
    <lineage>
        <taxon>Eukaryota</taxon>
        <taxon>Metazoa</taxon>
        <taxon>Ecdysozoa</taxon>
        <taxon>Arthropoda</taxon>
        <taxon>Hexapoda</taxon>
        <taxon>Collembola</taxon>
        <taxon>Symphypleona</taxon>
        <taxon>Sminthuridae</taxon>
        <taxon>Allacma</taxon>
    </lineage>
</organism>